<protein>
    <recommendedName>
        <fullName evidence="9">Efflux pump membrane transporter</fullName>
    </recommendedName>
</protein>
<accession>A0A504U7V4</accession>
<evidence type="ECO:0000256" key="9">
    <source>
        <dbReference type="RuleBase" id="RU364070"/>
    </source>
</evidence>
<keyword evidence="6 9" id="KW-0812">Transmembrane</keyword>
<dbReference type="NCBIfam" id="TIGR00915">
    <property type="entry name" value="2A0602"/>
    <property type="match status" value="1"/>
</dbReference>
<dbReference type="Gene3D" id="3.30.70.1430">
    <property type="entry name" value="Multidrug efflux transporter AcrB pore domain"/>
    <property type="match status" value="2"/>
</dbReference>
<feature type="transmembrane region" description="Helical" evidence="9">
    <location>
        <begin position="395"/>
        <end position="418"/>
    </location>
</feature>
<keyword evidence="11" id="KW-1185">Reference proteome</keyword>
<feature type="transmembrane region" description="Helical" evidence="9">
    <location>
        <begin position="893"/>
        <end position="917"/>
    </location>
</feature>
<dbReference type="Gene3D" id="1.20.1640.10">
    <property type="entry name" value="Multidrug efflux transporter AcrB transmembrane domain"/>
    <property type="match status" value="2"/>
</dbReference>
<feature type="transmembrane region" description="Helical" evidence="9">
    <location>
        <begin position="532"/>
        <end position="554"/>
    </location>
</feature>
<keyword evidence="3 9" id="KW-0813">Transport</keyword>
<comment type="subcellular location">
    <subcellularLocation>
        <location evidence="1 9">Cell inner membrane</location>
        <topology evidence="1 9">Multi-pass membrane protein</topology>
    </subcellularLocation>
</comment>
<feature type="transmembrane region" description="Helical" evidence="9">
    <location>
        <begin position="341"/>
        <end position="360"/>
    </location>
</feature>
<dbReference type="GO" id="GO:0005886">
    <property type="term" value="C:plasma membrane"/>
    <property type="evidence" value="ECO:0007669"/>
    <property type="project" value="UniProtKB-SubCell"/>
</dbReference>
<dbReference type="InterPro" id="IPR001036">
    <property type="entry name" value="Acrflvin-R"/>
</dbReference>
<feature type="transmembrane region" description="Helical" evidence="9">
    <location>
        <begin position="367"/>
        <end position="389"/>
    </location>
</feature>
<dbReference type="Proteomes" id="UP000316429">
    <property type="component" value="Unassembled WGS sequence"/>
</dbReference>
<dbReference type="OrthoDB" id="9807350at2"/>
<dbReference type="PANTHER" id="PTHR32063">
    <property type="match status" value="1"/>
</dbReference>
<sequence length="1043" mass="111386">MARLFIDRPVLANVIAILTIILGLVALMRLPVAQYPDVVPPSIQVTARYPGANAETIVQDVALPIESRVNGVEGMLYMQSTATSDGAYTLTVTFAIGTDPDEAQILVQNRVAGAVPLLPDAVQSQGVQTAKRSTSILAIVALTSDNPDHDSLFMANYGTISLVDEIARVPGIGAVNVFGAGSYAVRIWMDPQKMAARGLVPSDVMSAIRQQSRTSSAGQLALPPVPAGQEFQYTLKLASKLEDVGDFSGIILKVGDNGEIVRLADVARVELGAQQYSQQFAIDGKPAAGLALFLLPDANALETIAAVKARMAELSAQFPQGLTYSVPFDTTLFVSAAIGDVYHTLIEAAVLVLLVILLFLQNWRATLVPATTVPVTIIGAFAALALFGFSINLSTLFAIILAIGIVVDDAIVVVEAAAKHIETGVAPREAAARAMDELFGPIIGITLVLLAVFLPASFLPGLSGEMYRQFSLVIAATALISAVNAVTLKPTQCALWLKPHAEGRRKNLLYRGFDLLYGGLERLYVRLIRRMLDFSLILSVLALLLAGLAVALLARVPTAFLPIEDQGYFLVSVQLPEGASLERTSAALEDVRRRVEDMEAVDTVVAISGLSALNGNASLANAGVAYVILKDWSVRAEGEDLLSLYTALRERLGNLPDGQALVLPPPPIQGIGNAAGFALQIQSRDGNFDYERLAEVGASVARIAAGDQTFREAFSPFRADAPQYAVLIDRVKAHSRNVDVGQAYDTVGQYIGSSYAGQINLFGRVFQVYVQADAERRITVSDLEQLRLRSSTGQMVPLGAIAEVQAVTGPALISLYNLYPSAQIIGSQATGFSTGQALDRLDEITQDLLPDGYSKEWTAVSYQERVLGGQIYLVYALSLLLVYIVLAGQYESWWAPVGIIATVPLALIGTALTLLAVNASVNLYTQIGLVLLIALSAKNAILIVETGRHLRFKEGRSIVEAALEAAGSRFRPILMTSIAFILGVVPLVLQTGAGASAQKSIGIAVLTGMLGSTCLTVVFVPPFFVVLQRIEEFFRKKPMMVKT</sequence>
<dbReference type="RefSeq" id="WP_140827706.1">
    <property type="nucleotide sequence ID" value="NZ_VFYP01000001.1"/>
</dbReference>
<name>A0A504U7V4_9HYPH</name>
<evidence type="ECO:0000256" key="8">
    <source>
        <dbReference type="ARBA" id="ARBA00023136"/>
    </source>
</evidence>
<dbReference type="Gene3D" id="3.30.70.1320">
    <property type="entry name" value="Multidrug efflux transporter AcrB pore domain like"/>
    <property type="match status" value="1"/>
</dbReference>
<dbReference type="SUPFAM" id="SSF82693">
    <property type="entry name" value="Multidrug efflux transporter AcrB pore domain, PN1, PN2, PC1 and PC2 subdomains"/>
    <property type="match status" value="4"/>
</dbReference>
<feature type="transmembrane region" description="Helical" evidence="9">
    <location>
        <begin position="12"/>
        <end position="32"/>
    </location>
</feature>
<dbReference type="GO" id="GO:0009636">
    <property type="term" value="P:response to toxic substance"/>
    <property type="evidence" value="ECO:0007669"/>
    <property type="project" value="UniProtKB-ARBA"/>
</dbReference>
<dbReference type="AlphaFoldDB" id="A0A504U7V4"/>
<evidence type="ECO:0000256" key="3">
    <source>
        <dbReference type="ARBA" id="ARBA00022448"/>
    </source>
</evidence>
<dbReference type="GO" id="GO:0042910">
    <property type="term" value="F:xenobiotic transmembrane transporter activity"/>
    <property type="evidence" value="ECO:0007669"/>
    <property type="project" value="TreeGrafter"/>
</dbReference>
<dbReference type="EMBL" id="VFYP01000001">
    <property type="protein sequence ID" value="TPP11194.1"/>
    <property type="molecule type" value="Genomic_DNA"/>
</dbReference>
<keyword evidence="4" id="KW-1003">Cell membrane</keyword>
<gene>
    <name evidence="10" type="ORF">FJQ55_10360</name>
</gene>
<feature type="transmembrane region" description="Helical" evidence="9">
    <location>
        <begin position="973"/>
        <end position="989"/>
    </location>
</feature>
<evidence type="ECO:0000313" key="10">
    <source>
        <dbReference type="EMBL" id="TPP11194.1"/>
    </source>
</evidence>
<comment type="caution">
    <text evidence="10">The sequence shown here is derived from an EMBL/GenBank/DDBJ whole genome shotgun (WGS) entry which is preliminary data.</text>
</comment>
<dbReference type="SUPFAM" id="SSF82714">
    <property type="entry name" value="Multidrug efflux transporter AcrB TolC docking domain, DN and DC subdomains"/>
    <property type="match status" value="2"/>
</dbReference>
<keyword evidence="5 9" id="KW-0997">Cell inner membrane</keyword>
<dbReference type="Gene3D" id="3.30.70.1440">
    <property type="entry name" value="Multidrug efflux transporter AcrB pore domain"/>
    <property type="match status" value="1"/>
</dbReference>
<feature type="transmembrane region" description="Helical" evidence="9">
    <location>
        <begin position="438"/>
        <end position="458"/>
    </location>
</feature>
<dbReference type="FunFam" id="3.30.70.1430:FF:000001">
    <property type="entry name" value="Efflux pump membrane transporter"/>
    <property type="match status" value="1"/>
</dbReference>
<dbReference type="PRINTS" id="PR00702">
    <property type="entry name" value="ACRIFLAVINRP"/>
</dbReference>
<dbReference type="Pfam" id="PF00873">
    <property type="entry name" value="ACR_tran"/>
    <property type="match status" value="1"/>
</dbReference>
<keyword evidence="7 9" id="KW-1133">Transmembrane helix</keyword>
<dbReference type="InterPro" id="IPR027463">
    <property type="entry name" value="AcrB_DN_DC_subdom"/>
</dbReference>
<evidence type="ECO:0000313" key="11">
    <source>
        <dbReference type="Proteomes" id="UP000316429"/>
    </source>
</evidence>
<evidence type="ECO:0000256" key="2">
    <source>
        <dbReference type="ARBA" id="ARBA00010942"/>
    </source>
</evidence>
<evidence type="ECO:0000256" key="6">
    <source>
        <dbReference type="ARBA" id="ARBA00022692"/>
    </source>
</evidence>
<dbReference type="GO" id="GO:0015562">
    <property type="term" value="F:efflux transmembrane transporter activity"/>
    <property type="evidence" value="ECO:0007669"/>
    <property type="project" value="InterPro"/>
</dbReference>
<feature type="transmembrane region" description="Helical" evidence="9">
    <location>
        <begin position="923"/>
        <end position="944"/>
    </location>
</feature>
<dbReference type="Gene3D" id="3.30.2090.10">
    <property type="entry name" value="Multidrug efflux transporter AcrB TolC docking domain, DN and DC subdomains"/>
    <property type="match status" value="2"/>
</dbReference>
<evidence type="ECO:0000256" key="4">
    <source>
        <dbReference type="ARBA" id="ARBA00022475"/>
    </source>
</evidence>
<organism evidence="10 11">
    <name type="scientific">Rhizobium glycinendophyticum</name>
    <dbReference type="NCBI Taxonomy" id="2589807"/>
    <lineage>
        <taxon>Bacteria</taxon>
        <taxon>Pseudomonadati</taxon>
        <taxon>Pseudomonadota</taxon>
        <taxon>Alphaproteobacteria</taxon>
        <taxon>Hyphomicrobiales</taxon>
        <taxon>Rhizobiaceae</taxon>
        <taxon>Rhizobium/Agrobacterium group</taxon>
        <taxon>Rhizobium</taxon>
    </lineage>
</organism>
<dbReference type="InterPro" id="IPR004764">
    <property type="entry name" value="MdtF-like"/>
</dbReference>
<feature type="transmembrane region" description="Helical" evidence="9">
    <location>
        <begin position="470"/>
        <end position="488"/>
    </location>
</feature>
<evidence type="ECO:0000256" key="5">
    <source>
        <dbReference type="ARBA" id="ARBA00022519"/>
    </source>
</evidence>
<keyword evidence="8 9" id="KW-0472">Membrane</keyword>
<feature type="transmembrane region" description="Helical" evidence="9">
    <location>
        <begin position="867"/>
        <end position="886"/>
    </location>
</feature>
<evidence type="ECO:0000256" key="7">
    <source>
        <dbReference type="ARBA" id="ARBA00022989"/>
    </source>
</evidence>
<reference evidence="10 11" key="1">
    <citation type="submission" date="2019-06" db="EMBL/GenBank/DDBJ databases">
        <title>Rhizobium sp. CL12 isolated from roots of soybean.</title>
        <authorList>
            <person name="Wang C."/>
        </authorList>
    </citation>
    <scope>NUCLEOTIDE SEQUENCE [LARGE SCALE GENOMIC DNA]</scope>
    <source>
        <strain evidence="10 11">CL12</strain>
    </source>
</reference>
<dbReference type="FunFam" id="1.20.1640.10:FF:000001">
    <property type="entry name" value="Efflux pump membrane transporter"/>
    <property type="match status" value="1"/>
</dbReference>
<feature type="transmembrane region" description="Helical" evidence="9">
    <location>
        <begin position="1001"/>
        <end position="1027"/>
    </location>
</feature>
<dbReference type="PANTHER" id="PTHR32063:SF13">
    <property type="entry name" value="MULTIDRUG EFFLUX PUMP SUBUNIT ACRB-RELATED"/>
    <property type="match status" value="1"/>
</dbReference>
<dbReference type="SUPFAM" id="SSF82866">
    <property type="entry name" value="Multidrug efflux transporter AcrB transmembrane domain"/>
    <property type="match status" value="2"/>
</dbReference>
<evidence type="ECO:0000256" key="1">
    <source>
        <dbReference type="ARBA" id="ARBA00004429"/>
    </source>
</evidence>
<comment type="similarity">
    <text evidence="2 9">Belongs to the resistance-nodulation-cell division (RND) (TC 2.A.6) family.</text>
</comment>
<proteinExistence type="inferred from homology"/>